<dbReference type="NCBIfam" id="TIGR00456">
    <property type="entry name" value="argS"/>
    <property type="match status" value="1"/>
</dbReference>
<dbReference type="InterPro" id="IPR008909">
    <property type="entry name" value="DALR_anticod-bd"/>
</dbReference>
<dbReference type="Proteomes" id="UP000294739">
    <property type="component" value="Unassembled WGS sequence"/>
</dbReference>
<comment type="subunit">
    <text evidence="10">Monomer.</text>
</comment>
<dbReference type="InParanoid" id="A0A4R5DG36"/>
<dbReference type="AlphaFoldDB" id="A0A4R5DG36"/>
<dbReference type="SUPFAM" id="SSF55190">
    <property type="entry name" value="Arginyl-tRNA synthetase (ArgRS), N-terminal 'additional' domain"/>
    <property type="match status" value="1"/>
</dbReference>
<dbReference type="Pfam" id="PF00750">
    <property type="entry name" value="tRNA-synt_1d"/>
    <property type="match status" value="1"/>
</dbReference>
<dbReference type="EMBL" id="SMKZ01000012">
    <property type="protein sequence ID" value="TDE10910.1"/>
    <property type="molecule type" value="Genomic_DNA"/>
</dbReference>
<dbReference type="SMART" id="SM00836">
    <property type="entry name" value="DALR_1"/>
    <property type="match status" value="1"/>
</dbReference>
<dbReference type="CDD" id="cd00671">
    <property type="entry name" value="ArgRS_core"/>
    <property type="match status" value="1"/>
</dbReference>
<dbReference type="InterPro" id="IPR005148">
    <property type="entry name" value="Arg-tRNA-synth_N"/>
</dbReference>
<dbReference type="PANTHER" id="PTHR11956:SF5">
    <property type="entry name" value="ARGININE--TRNA LIGASE, CYTOPLASMIC"/>
    <property type="match status" value="1"/>
</dbReference>
<dbReference type="GO" id="GO:0006420">
    <property type="term" value="P:arginyl-tRNA aminoacylation"/>
    <property type="evidence" value="ECO:0007669"/>
    <property type="project" value="UniProtKB-UniRule"/>
</dbReference>
<evidence type="ECO:0000313" key="14">
    <source>
        <dbReference type="EMBL" id="TDE10910.1"/>
    </source>
</evidence>
<comment type="catalytic activity">
    <reaction evidence="9 10">
        <text>tRNA(Arg) + L-arginine + ATP = L-arginyl-tRNA(Arg) + AMP + diphosphate</text>
        <dbReference type="Rhea" id="RHEA:20301"/>
        <dbReference type="Rhea" id="RHEA-COMP:9658"/>
        <dbReference type="Rhea" id="RHEA-COMP:9673"/>
        <dbReference type="ChEBI" id="CHEBI:30616"/>
        <dbReference type="ChEBI" id="CHEBI:32682"/>
        <dbReference type="ChEBI" id="CHEBI:33019"/>
        <dbReference type="ChEBI" id="CHEBI:78442"/>
        <dbReference type="ChEBI" id="CHEBI:78513"/>
        <dbReference type="ChEBI" id="CHEBI:456215"/>
        <dbReference type="EC" id="6.1.1.19"/>
    </reaction>
</comment>
<keyword evidence="6 10" id="KW-0067">ATP-binding</keyword>
<dbReference type="InterPro" id="IPR001278">
    <property type="entry name" value="Arg-tRNA-ligase"/>
</dbReference>
<organism evidence="14 15">
    <name type="scientific">Jiangella asiatica</name>
    <dbReference type="NCBI Taxonomy" id="2530372"/>
    <lineage>
        <taxon>Bacteria</taxon>
        <taxon>Bacillati</taxon>
        <taxon>Actinomycetota</taxon>
        <taxon>Actinomycetes</taxon>
        <taxon>Jiangellales</taxon>
        <taxon>Jiangellaceae</taxon>
        <taxon>Jiangella</taxon>
    </lineage>
</organism>
<evidence type="ECO:0000256" key="3">
    <source>
        <dbReference type="ARBA" id="ARBA00022490"/>
    </source>
</evidence>
<feature type="short sequence motif" description="'HIGH' region" evidence="10">
    <location>
        <begin position="152"/>
        <end position="162"/>
    </location>
</feature>
<evidence type="ECO:0000256" key="10">
    <source>
        <dbReference type="HAMAP-Rule" id="MF_00123"/>
    </source>
</evidence>
<dbReference type="Gene3D" id="3.30.1360.70">
    <property type="entry name" value="Arginyl tRNA synthetase N-terminal domain"/>
    <property type="match status" value="1"/>
</dbReference>
<dbReference type="SMART" id="SM01016">
    <property type="entry name" value="Arg_tRNA_synt_N"/>
    <property type="match status" value="1"/>
</dbReference>
<dbReference type="Pfam" id="PF05746">
    <property type="entry name" value="DALR_1"/>
    <property type="match status" value="1"/>
</dbReference>
<keyword evidence="5 10" id="KW-0547">Nucleotide-binding</keyword>
<dbReference type="InterPro" id="IPR014729">
    <property type="entry name" value="Rossmann-like_a/b/a_fold"/>
</dbReference>
<keyword evidence="7 10" id="KW-0648">Protein biosynthesis</keyword>
<keyword evidence="3 10" id="KW-0963">Cytoplasm</keyword>
<comment type="caution">
    <text evidence="14">The sequence shown here is derived from an EMBL/GenBank/DDBJ whole genome shotgun (WGS) entry which is preliminary data.</text>
</comment>
<dbReference type="Gene3D" id="3.40.50.620">
    <property type="entry name" value="HUPs"/>
    <property type="match status" value="1"/>
</dbReference>
<dbReference type="GO" id="GO:0005737">
    <property type="term" value="C:cytoplasm"/>
    <property type="evidence" value="ECO:0007669"/>
    <property type="project" value="UniProtKB-SubCell"/>
</dbReference>
<dbReference type="InterPro" id="IPR035684">
    <property type="entry name" value="ArgRS_core"/>
</dbReference>
<dbReference type="Pfam" id="PF03485">
    <property type="entry name" value="Arg_tRNA_synt_N"/>
    <property type="match status" value="1"/>
</dbReference>
<evidence type="ECO:0000256" key="1">
    <source>
        <dbReference type="ARBA" id="ARBA00004496"/>
    </source>
</evidence>
<evidence type="ECO:0000256" key="6">
    <source>
        <dbReference type="ARBA" id="ARBA00022840"/>
    </source>
</evidence>
<dbReference type="PRINTS" id="PR01038">
    <property type="entry name" value="TRNASYNTHARG"/>
</dbReference>
<dbReference type="Gene3D" id="1.10.730.10">
    <property type="entry name" value="Isoleucyl-tRNA Synthetase, Domain 1"/>
    <property type="match status" value="1"/>
</dbReference>
<dbReference type="GO" id="GO:0005524">
    <property type="term" value="F:ATP binding"/>
    <property type="evidence" value="ECO:0007669"/>
    <property type="project" value="UniProtKB-UniRule"/>
</dbReference>
<comment type="subcellular location">
    <subcellularLocation>
        <location evidence="1 10">Cytoplasm</location>
    </subcellularLocation>
</comment>
<dbReference type="InterPro" id="IPR001412">
    <property type="entry name" value="aa-tRNA-synth_I_CS"/>
</dbReference>
<dbReference type="FunFam" id="3.40.50.620:FF:000116">
    <property type="entry name" value="Arginine--tRNA ligase"/>
    <property type="match status" value="1"/>
</dbReference>
<evidence type="ECO:0000313" key="15">
    <source>
        <dbReference type="Proteomes" id="UP000294739"/>
    </source>
</evidence>
<keyword evidence="15" id="KW-1185">Reference proteome</keyword>
<evidence type="ECO:0000256" key="2">
    <source>
        <dbReference type="ARBA" id="ARBA00005594"/>
    </source>
</evidence>
<dbReference type="CDD" id="cd07956">
    <property type="entry name" value="Anticodon_Ia_Arg"/>
    <property type="match status" value="1"/>
</dbReference>
<dbReference type="FunFam" id="1.10.730.10:FF:000008">
    <property type="entry name" value="Arginine--tRNA ligase"/>
    <property type="match status" value="1"/>
</dbReference>
<feature type="domain" description="Arginyl tRNA synthetase N-terminal" evidence="13">
    <location>
        <begin position="31"/>
        <end position="116"/>
    </location>
</feature>
<dbReference type="GO" id="GO:0004814">
    <property type="term" value="F:arginine-tRNA ligase activity"/>
    <property type="evidence" value="ECO:0007669"/>
    <property type="project" value="UniProtKB-UniRule"/>
</dbReference>
<keyword evidence="8 10" id="KW-0030">Aminoacyl-tRNA synthetase</keyword>
<keyword evidence="4 10" id="KW-0436">Ligase</keyword>
<proteinExistence type="inferred from homology"/>
<dbReference type="HAMAP" id="MF_00123">
    <property type="entry name" value="Arg_tRNA_synth"/>
    <property type="match status" value="1"/>
</dbReference>
<dbReference type="InterPro" id="IPR036695">
    <property type="entry name" value="Arg-tRNA-synth_N_sf"/>
</dbReference>
<sequence length="611" mass="65538">MADADGGLGEWPAIDLRRSPTVSEHVESLRDRVAAAVSSAIGSAWPELTDADPVVRRSEHADFQSNGALALSRHVAARPAEFAAELAGHLGPGGGTETELLRDVQVSGPGFLNLSVTDHVLWEQVAARLAAPRLGVPRGEAGRRTVIDYSAPNIAKDLHVGHLRSTVIGDSLARVLAHLGADVIRQNHLGDWGTPFGMLIQYLDEHPDATWHRAELADGASAVSAPNQLYRDARAAFDADPEFADRSRTRVVALQSGDDATVAAWRDIVAESERGFGEIYARLGILLTPADSAGESFYNSRLDAVVRDLRDAGLAEDSDGAVVVFSASATGPDGRPIPLILRKRDGGYGYDTTDLATIRYRLEELRAGRILYVVDARQALHFRLVFETARRASWLADTVDVEHVAFGTVLDADGRPFRTRAGDTVGLTALLDAAVERARTVVGEKNPELDTAELDRIAETAGVGAVKYAELSTSRVKDYAFDVDRMVSFSGDTGVYLQYAHTRIRSILRGAGDDGVSVDAAAGMHPAERALAIALDGFGDALTEVAATLEPHRLCTYLYDTARAFTDFYEACPVLTAPPPAHGNRLALCRLTAATLQQGLGLLGIEAPERM</sequence>
<evidence type="ECO:0000259" key="13">
    <source>
        <dbReference type="SMART" id="SM01016"/>
    </source>
</evidence>
<evidence type="ECO:0000256" key="5">
    <source>
        <dbReference type="ARBA" id="ARBA00022741"/>
    </source>
</evidence>
<protein>
    <recommendedName>
        <fullName evidence="10">Arginine--tRNA ligase</fullName>
        <ecNumber evidence="10">6.1.1.19</ecNumber>
    </recommendedName>
    <alternativeName>
        <fullName evidence="10">Arginyl-tRNA synthetase</fullName>
        <shortName evidence="10">ArgRS</shortName>
    </alternativeName>
</protein>
<dbReference type="EC" id="6.1.1.19" evidence="10"/>
<dbReference type="PROSITE" id="PS00178">
    <property type="entry name" value="AA_TRNA_LIGASE_I"/>
    <property type="match status" value="1"/>
</dbReference>
<evidence type="ECO:0000256" key="8">
    <source>
        <dbReference type="ARBA" id="ARBA00023146"/>
    </source>
</evidence>
<accession>A0A4R5DG36</accession>
<dbReference type="SUPFAM" id="SSF52374">
    <property type="entry name" value="Nucleotidylyl transferase"/>
    <property type="match status" value="1"/>
</dbReference>
<name>A0A4R5DG36_9ACTN</name>
<evidence type="ECO:0000256" key="9">
    <source>
        <dbReference type="ARBA" id="ARBA00049339"/>
    </source>
</evidence>
<evidence type="ECO:0000256" key="11">
    <source>
        <dbReference type="RuleBase" id="RU363038"/>
    </source>
</evidence>
<comment type="similarity">
    <text evidence="2 10 11">Belongs to the class-I aminoacyl-tRNA synthetase family.</text>
</comment>
<evidence type="ECO:0000256" key="4">
    <source>
        <dbReference type="ARBA" id="ARBA00022598"/>
    </source>
</evidence>
<dbReference type="InterPro" id="IPR009080">
    <property type="entry name" value="tRNAsynth_Ia_anticodon-bd"/>
</dbReference>
<evidence type="ECO:0000256" key="7">
    <source>
        <dbReference type="ARBA" id="ARBA00022917"/>
    </source>
</evidence>
<reference evidence="14 15" key="1">
    <citation type="submission" date="2019-03" db="EMBL/GenBank/DDBJ databases">
        <title>Draft genome sequences of novel Actinobacteria.</title>
        <authorList>
            <person name="Sahin N."/>
            <person name="Ay H."/>
            <person name="Saygin H."/>
        </authorList>
    </citation>
    <scope>NUCLEOTIDE SEQUENCE [LARGE SCALE GENOMIC DNA]</scope>
    <source>
        <strain evidence="14 15">5K138</strain>
    </source>
</reference>
<dbReference type="PANTHER" id="PTHR11956">
    <property type="entry name" value="ARGINYL-TRNA SYNTHETASE"/>
    <property type="match status" value="1"/>
</dbReference>
<dbReference type="SUPFAM" id="SSF47323">
    <property type="entry name" value="Anticodon-binding domain of a subclass of class I aminoacyl-tRNA synthetases"/>
    <property type="match status" value="1"/>
</dbReference>
<evidence type="ECO:0000259" key="12">
    <source>
        <dbReference type="SMART" id="SM00836"/>
    </source>
</evidence>
<dbReference type="OrthoDB" id="9803211at2"/>
<gene>
    <name evidence="10" type="primary">argS</name>
    <name evidence="14" type="ORF">E1269_10525</name>
</gene>
<feature type="domain" description="DALR anticodon binding" evidence="12">
    <location>
        <begin position="497"/>
        <end position="611"/>
    </location>
</feature>